<evidence type="ECO:0000256" key="1">
    <source>
        <dbReference type="ARBA" id="ARBA00004496"/>
    </source>
</evidence>
<dbReference type="NCBIfam" id="TIGR02499">
    <property type="entry name" value="HrpE_YscL_not"/>
    <property type="match status" value="1"/>
</dbReference>
<protein>
    <recommendedName>
        <fullName evidence="6">Type 3 secretion system stator protein</fullName>
    </recommendedName>
</protein>
<dbReference type="EMBL" id="FMBM01000002">
    <property type="protein sequence ID" value="SCC82365.1"/>
    <property type="molecule type" value="Genomic_DNA"/>
</dbReference>
<evidence type="ECO:0000313" key="7">
    <source>
        <dbReference type="EMBL" id="KPQ11458.1"/>
    </source>
</evidence>
<dbReference type="Proteomes" id="UP000050497">
    <property type="component" value="Unassembled WGS sequence"/>
</dbReference>
<evidence type="ECO:0000313" key="9">
    <source>
        <dbReference type="Proteomes" id="UP000050497"/>
    </source>
</evidence>
<gene>
    <name evidence="7" type="primary">yscL</name>
    <name evidence="8" type="ORF">GA0071312_3356</name>
    <name evidence="7" type="ORF">HLUCCO17_06015</name>
</gene>
<accession>A0A0N8KEI8</accession>
<comment type="similarity">
    <text evidence="5">Belongs to the SctL stator family.</text>
</comment>
<dbReference type="Proteomes" id="UP000182800">
    <property type="component" value="Unassembled WGS sequence"/>
</dbReference>
<evidence type="ECO:0000313" key="8">
    <source>
        <dbReference type="EMBL" id="SCC82365.1"/>
    </source>
</evidence>
<evidence type="ECO:0000256" key="4">
    <source>
        <dbReference type="ARBA" id="ARBA00022927"/>
    </source>
</evidence>
<keyword evidence="4" id="KW-0653">Protein transport</keyword>
<evidence type="ECO:0000256" key="5">
    <source>
        <dbReference type="ARBA" id="ARBA00024335"/>
    </source>
</evidence>
<evidence type="ECO:0000256" key="3">
    <source>
        <dbReference type="ARBA" id="ARBA00022490"/>
    </source>
</evidence>
<dbReference type="InterPro" id="IPR051472">
    <property type="entry name" value="T3SS_Stator/FliH"/>
</dbReference>
<comment type="subcellular location">
    <subcellularLocation>
        <location evidence="1">Cytoplasm</location>
    </subcellularLocation>
</comment>
<dbReference type="InterPro" id="IPR012842">
    <property type="entry name" value="T3SS_SctL/SctL2"/>
</dbReference>
<dbReference type="RefSeq" id="WP_074445870.1">
    <property type="nucleotide sequence ID" value="NZ_FMBM01000002.1"/>
</dbReference>
<sequence length="190" mass="21335">MPATKVLSAEEMKVLRIADRFRDEARRLHDGMGRSVAEAQEQARKKGYQEGFEKGRLEALETLVEAIDRVRERLAASDEELAAIVLGAVERMLGEMDEHELALRCVRRALDDAAGDIWAVVRVTPDEVPYLEEGLRQLPMTGSWPEIKGVEADPLLKRGEIILETPKGRIHVGMRQQLSRLKAGLQSLDE</sequence>
<keyword evidence="2" id="KW-0813">Transport</keyword>
<organism evidence="7 9">
    <name type="scientific">Saliniramus fredricksonii</name>
    <dbReference type="NCBI Taxonomy" id="1653334"/>
    <lineage>
        <taxon>Bacteria</taxon>
        <taxon>Pseudomonadati</taxon>
        <taxon>Pseudomonadota</taxon>
        <taxon>Alphaproteobacteria</taxon>
        <taxon>Hyphomicrobiales</taxon>
        <taxon>Salinarimonadaceae</taxon>
        <taxon>Saliniramus</taxon>
    </lineage>
</organism>
<dbReference type="EMBL" id="LJSX01000007">
    <property type="protein sequence ID" value="KPQ11458.1"/>
    <property type="molecule type" value="Genomic_DNA"/>
</dbReference>
<dbReference type="PANTHER" id="PTHR34982:SF1">
    <property type="entry name" value="FLAGELLAR ASSEMBLY PROTEIN FLIH"/>
    <property type="match status" value="1"/>
</dbReference>
<reference evidence="7 9" key="1">
    <citation type="submission" date="2015-09" db="EMBL/GenBank/DDBJ databases">
        <title>Identification and resolution of microdiversity through metagenomic sequencing of parallel consortia.</title>
        <authorList>
            <person name="Nelson W.C."/>
            <person name="Romine M.F."/>
            <person name="Lindemann S.R."/>
        </authorList>
    </citation>
    <scope>NUCLEOTIDE SEQUENCE [LARGE SCALE GENOMIC DNA]</scope>
    <source>
        <strain evidence="7">HL-109</strain>
    </source>
</reference>
<dbReference type="PANTHER" id="PTHR34982">
    <property type="entry name" value="YOP PROTEINS TRANSLOCATION PROTEIN L"/>
    <property type="match status" value="1"/>
</dbReference>
<evidence type="ECO:0000256" key="6">
    <source>
        <dbReference type="ARBA" id="ARBA00040494"/>
    </source>
</evidence>
<dbReference type="STRING" id="1653334.GA0071312_3356"/>
<dbReference type="Pfam" id="PF06635">
    <property type="entry name" value="T3SS_SCTL"/>
    <property type="match status" value="1"/>
</dbReference>
<dbReference type="GO" id="GO:0005829">
    <property type="term" value="C:cytosol"/>
    <property type="evidence" value="ECO:0007669"/>
    <property type="project" value="TreeGrafter"/>
</dbReference>
<comment type="caution">
    <text evidence="7">The sequence shown here is derived from an EMBL/GenBank/DDBJ whole genome shotgun (WGS) entry which is preliminary data.</text>
</comment>
<dbReference type="GO" id="GO:0030254">
    <property type="term" value="P:protein secretion by the type III secretion system"/>
    <property type="evidence" value="ECO:0007669"/>
    <property type="project" value="InterPro"/>
</dbReference>
<evidence type="ECO:0000313" key="10">
    <source>
        <dbReference type="Proteomes" id="UP000182800"/>
    </source>
</evidence>
<dbReference type="InterPro" id="IPR010586">
    <property type="entry name" value="T3SS_stator_protein"/>
</dbReference>
<name>A0A0N8KEI8_9HYPH</name>
<proteinExistence type="inferred from homology"/>
<keyword evidence="10" id="KW-1185">Reference proteome</keyword>
<dbReference type="OrthoDB" id="8401472at2"/>
<reference evidence="8 10" key="2">
    <citation type="submission" date="2016-08" db="EMBL/GenBank/DDBJ databases">
        <authorList>
            <person name="Varghese N."/>
            <person name="Submissions Spin"/>
        </authorList>
    </citation>
    <scope>NUCLEOTIDE SEQUENCE [LARGE SCALE GENOMIC DNA]</scope>
    <source>
        <strain evidence="8 10">HL-109</strain>
    </source>
</reference>
<dbReference type="AlphaFoldDB" id="A0A0N8KEI8"/>
<evidence type="ECO:0000256" key="2">
    <source>
        <dbReference type="ARBA" id="ARBA00022448"/>
    </source>
</evidence>
<keyword evidence="3" id="KW-0963">Cytoplasm</keyword>